<dbReference type="FunFam" id="3.40.50.620:FF:000061">
    <property type="entry name" value="Tyrosine--tRNA ligase"/>
    <property type="match status" value="1"/>
</dbReference>
<evidence type="ECO:0000256" key="8">
    <source>
        <dbReference type="ARBA" id="ARBA00023146"/>
    </source>
</evidence>
<name>A0A6A9JRP3_PSEAI</name>
<comment type="function">
    <text evidence="10">Catalyzes the attachment of tyrosine to tRNA(Tyr) in a two-step reaction: tyrosine is first activated by ATP to form Tyr-AMP and then transferred to the acceptor end of tRNA(Tyr).</text>
</comment>
<evidence type="ECO:0000256" key="10">
    <source>
        <dbReference type="HAMAP-Rule" id="MF_02007"/>
    </source>
</evidence>
<keyword evidence="3 10" id="KW-0436">Ligase</keyword>
<dbReference type="EC" id="6.1.1.1" evidence="10"/>
<dbReference type="NCBIfam" id="TIGR00234">
    <property type="entry name" value="tyrS"/>
    <property type="match status" value="1"/>
</dbReference>
<dbReference type="InterPro" id="IPR002307">
    <property type="entry name" value="Tyr-tRNA-ligase"/>
</dbReference>
<dbReference type="GO" id="GO:0003723">
    <property type="term" value="F:RNA binding"/>
    <property type="evidence" value="ECO:0007669"/>
    <property type="project" value="UniProtKB-KW"/>
</dbReference>
<evidence type="ECO:0000256" key="2">
    <source>
        <dbReference type="ARBA" id="ARBA00022490"/>
    </source>
</evidence>
<dbReference type="InterPro" id="IPR014729">
    <property type="entry name" value="Rossmann-like_a/b/a_fold"/>
</dbReference>
<keyword evidence="2 10" id="KW-0963">Cytoplasm</keyword>
<dbReference type="PROSITE" id="PS50889">
    <property type="entry name" value="S4"/>
    <property type="match status" value="1"/>
</dbReference>
<feature type="binding site" evidence="10">
    <location>
        <position position="229"/>
    </location>
    <ligand>
        <name>ATP</name>
        <dbReference type="ChEBI" id="CHEBI:30616"/>
    </ligand>
</feature>
<keyword evidence="8 10" id="KW-0030">Aminoacyl-tRNA synthetase</keyword>
<evidence type="ECO:0000256" key="3">
    <source>
        <dbReference type="ARBA" id="ARBA00022598"/>
    </source>
</evidence>
<dbReference type="InterPro" id="IPR001412">
    <property type="entry name" value="aa-tRNA-synth_I_CS"/>
</dbReference>
<evidence type="ECO:0000256" key="9">
    <source>
        <dbReference type="ARBA" id="ARBA00048248"/>
    </source>
</evidence>
<evidence type="ECO:0000256" key="4">
    <source>
        <dbReference type="ARBA" id="ARBA00022741"/>
    </source>
</evidence>
<keyword evidence="5 10" id="KW-0067">ATP-binding</keyword>
<dbReference type="Gene3D" id="1.10.240.10">
    <property type="entry name" value="Tyrosyl-Transfer RNA Synthetase"/>
    <property type="match status" value="1"/>
</dbReference>
<gene>
    <name evidence="10" type="primary">tyrS</name>
    <name evidence="12" type="ORF">GNQ20_11995</name>
</gene>
<dbReference type="RefSeq" id="WP_033977922.1">
    <property type="nucleotide sequence ID" value="NZ_CATOWM010000005.1"/>
</dbReference>
<feature type="short sequence motif" description="'HIGH' region" evidence="10">
    <location>
        <begin position="42"/>
        <end position="51"/>
    </location>
</feature>
<dbReference type="SUPFAM" id="SSF55174">
    <property type="entry name" value="Alpha-L RNA-binding motif"/>
    <property type="match status" value="1"/>
</dbReference>
<dbReference type="CDD" id="cd00805">
    <property type="entry name" value="TyrRS_core"/>
    <property type="match status" value="1"/>
</dbReference>
<organism evidence="12">
    <name type="scientific">Pseudomonas aeruginosa</name>
    <dbReference type="NCBI Taxonomy" id="287"/>
    <lineage>
        <taxon>Bacteria</taxon>
        <taxon>Pseudomonadati</taxon>
        <taxon>Pseudomonadota</taxon>
        <taxon>Gammaproteobacteria</taxon>
        <taxon>Pseudomonadales</taxon>
        <taxon>Pseudomonadaceae</taxon>
        <taxon>Pseudomonas</taxon>
    </lineage>
</organism>
<dbReference type="GO" id="GO:0004831">
    <property type="term" value="F:tyrosine-tRNA ligase activity"/>
    <property type="evidence" value="ECO:0007669"/>
    <property type="project" value="UniProtKB-UniRule"/>
</dbReference>
<evidence type="ECO:0000313" key="12">
    <source>
        <dbReference type="EMBL" id="MUI58520.1"/>
    </source>
</evidence>
<evidence type="ECO:0000256" key="5">
    <source>
        <dbReference type="ARBA" id="ARBA00022840"/>
    </source>
</evidence>
<dbReference type="SUPFAM" id="SSF52374">
    <property type="entry name" value="Nucleotidylyl transferase"/>
    <property type="match status" value="1"/>
</dbReference>
<dbReference type="HAMAP" id="MF_02007">
    <property type="entry name" value="Tyr_tRNA_synth_type2"/>
    <property type="match status" value="1"/>
</dbReference>
<dbReference type="PANTHER" id="PTHR11766">
    <property type="entry name" value="TYROSYL-TRNA SYNTHETASE"/>
    <property type="match status" value="1"/>
</dbReference>
<dbReference type="GO" id="GO:0005524">
    <property type="term" value="F:ATP binding"/>
    <property type="evidence" value="ECO:0007669"/>
    <property type="project" value="UniProtKB-UniRule"/>
</dbReference>
<dbReference type="AlphaFoldDB" id="A0A6A9JRP3"/>
<dbReference type="Gene3D" id="3.10.290.10">
    <property type="entry name" value="RNA-binding S4 domain"/>
    <property type="match status" value="1"/>
</dbReference>
<keyword evidence="4 10" id="KW-0547">Nucleotide-binding</keyword>
<feature type="short sequence motif" description="'KMSKS' region" evidence="10">
    <location>
        <begin position="226"/>
        <end position="230"/>
    </location>
</feature>
<dbReference type="Gene3D" id="3.40.50.620">
    <property type="entry name" value="HUPs"/>
    <property type="match status" value="1"/>
</dbReference>
<accession>A0A6A9JRP3</accession>
<comment type="similarity">
    <text evidence="10">Belongs to the class-I aminoacyl-tRNA synthetase family. TyrS type 2 subfamily.</text>
</comment>
<evidence type="ECO:0000256" key="6">
    <source>
        <dbReference type="ARBA" id="ARBA00022884"/>
    </source>
</evidence>
<dbReference type="InterPro" id="IPR024108">
    <property type="entry name" value="Tyr-tRNA-ligase_bac_2"/>
</dbReference>
<evidence type="ECO:0000256" key="1">
    <source>
        <dbReference type="ARBA" id="ARBA00011738"/>
    </source>
</evidence>
<evidence type="ECO:0000256" key="11">
    <source>
        <dbReference type="PROSITE-ProRule" id="PRU00182"/>
    </source>
</evidence>
<reference evidence="12" key="1">
    <citation type="submission" date="2019-11" db="EMBL/GenBank/DDBJ databases">
        <title>Genomes of ocular Pseudomonas aeruginosa isolates.</title>
        <authorList>
            <person name="Khan M."/>
            <person name="Rice S.A."/>
            <person name="Willcox M.D.P."/>
            <person name="Stapleton F."/>
        </authorList>
    </citation>
    <scope>NUCLEOTIDE SEQUENCE</scope>
    <source>
        <strain evidence="12">PA206</strain>
    </source>
</reference>
<comment type="catalytic activity">
    <reaction evidence="9 10">
        <text>tRNA(Tyr) + L-tyrosine + ATP = L-tyrosyl-tRNA(Tyr) + AMP + diphosphate + H(+)</text>
        <dbReference type="Rhea" id="RHEA:10220"/>
        <dbReference type="Rhea" id="RHEA-COMP:9706"/>
        <dbReference type="Rhea" id="RHEA-COMP:9707"/>
        <dbReference type="ChEBI" id="CHEBI:15378"/>
        <dbReference type="ChEBI" id="CHEBI:30616"/>
        <dbReference type="ChEBI" id="CHEBI:33019"/>
        <dbReference type="ChEBI" id="CHEBI:58315"/>
        <dbReference type="ChEBI" id="CHEBI:78442"/>
        <dbReference type="ChEBI" id="CHEBI:78536"/>
        <dbReference type="ChEBI" id="CHEBI:456215"/>
        <dbReference type="EC" id="6.1.1.1"/>
    </reaction>
</comment>
<dbReference type="FunFam" id="1.10.240.10:FF:000006">
    <property type="entry name" value="Tyrosine--tRNA ligase"/>
    <property type="match status" value="1"/>
</dbReference>
<evidence type="ECO:0000256" key="7">
    <source>
        <dbReference type="ARBA" id="ARBA00022917"/>
    </source>
</evidence>
<keyword evidence="7 10" id="KW-0648">Protein biosynthesis</keyword>
<dbReference type="InterPro" id="IPR036986">
    <property type="entry name" value="S4_RNA-bd_sf"/>
</dbReference>
<sequence length="399" mass="44102">MKSVEEQLALIQRGADEILVEAELVAKLKRGQPLRIKAGFDPTAPDLHLGHTVLINKLRQFQDLGHQVIFLIGDFTGMIGDPSGKSVTRPPLTREQVLENAETYKSQVFKILDPAKTEVAFNSSWMDQLTPADFIRLASQYTVARMLERDDFSKRYASNQPIAIHEFLYPLVQGYDSVALKADVELGGTDQKFNLLMGRELQRAYGQEAQVILTMPLLEGLDGVKKMSKSLGNYIGIQEAPGVMYSKLVSIPDTLMWRYFELLSFRSLDEIDSFRKDVEAGANPRDIKIKLAEEIVARFHGEEAAASAHKSAGNRLKDGELPEDLPEIELSSPEDMPVASVLNKAGLVKNAAAARDLLGAGSVKVDGQVVDRTFMLALGETRVFQAGKKAFARITLKAE</sequence>
<dbReference type="PROSITE" id="PS00178">
    <property type="entry name" value="AA_TRNA_LIGASE_I"/>
    <property type="match status" value="1"/>
</dbReference>
<comment type="subcellular location">
    <subcellularLocation>
        <location evidence="10">Cytoplasm</location>
    </subcellularLocation>
</comment>
<dbReference type="InterPro" id="IPR024088">
    <property type="entry name" value="Tyr-tRNA-ligase_bac-type"/>
</dbReference>
<comment type="subunit">
    <text evidence="1 10">Homodimer.</text>
</comment>
<dbReference type="PANTHER" id="PTHR11766:SF1">
    <property type="entry name" value="TYROSINE--TRNA LIGASE"/>
    <property type="match status" value="1"/>
</dbReference>
<keyword evidence="6 11" id="KW-0694">RNA-binding</keyword>
<proteinExistence type="inferred from homology"/>
<dbReference type="Pfam" id="PF00579">
    <property type="entry name" value="tRNA-synt_1b"/>
    <property type="match status" value="1"/>
</dbReference>
<comment type="caution">
    <text evidence="12">The sequence shown here is derived from an EMBL/GenBank/DDBJ whole genome shotgun (WGS) entry which is preliminary data.</text>
</comment>
<dbReference type="GO" id="GO:0006437">
    <property type="term" value="P:tyrosyl-tRNA aminoacylation"/>
    <property type="evidence" value="ECO:0007669"/>
    <property type="project" value="UniProtKB-UniRule"/>
</dbReference>
<dbReference type="GO" id="GO:0005829">
    <property type="term" value="C:cytosol"/>
    <property type="evidence" value="ECO:0007669"/>
    <property type="project" value="TreeGrafter"/>
</dbReference>
<dbReference type="PRINTS" id="PR01040">
    <property type="entry name" value="TRNASYNTHTYR"/>
</dbReference>
<dbReference type="EMBL" id="WOAJ01000004">
    <property type="protein sequence ID" value="MUI58520.1"/>
    <property type="molecule type" value="Genomic_DNA"/>
</dbReference>
<dbReference type="InterPro" id="IPR002305">
    <property type="entry name" value="aa-tRNA-synth_Ic"/>
</dbReference>
<protein>
    <recommendedName>
        <fullName evidence="10">Tyrosine--tRNA ligase</fullName>
        <ecNumber evidence="10">6.1.1.1</ecNumber>
    </recommendedName>
    <alternativeName>
        <fullName evidence="10">Tyrosyl-tRNA synthetase</fullName>
        <shortName evidence="10">TyrRS</shortName>
    </alternativeName>
</protein>